<dbReference type="Pfam" id="PF00535">
    <property type="entry name" value="Glycos_transf_2"/>
    <property type="match status" value="1"/>
</dbReference>
<dbReference type="CDD" id="cd00761">
    <property type="entry name" value="Glyco_tranf_GTA_type"/>
    <property type="match status" value="1"/>
</dbReference>
<keyword evidence="2" id="KW-0808">Transferase</keyword>
<dbReference type="RefSeq" id="WP_223930080.1">
    <property type="nucleotide sequence ID" value="NZ_BPTU01000004.1"/>
</dbReference>
<dbReference type="Proteomes" id="UP000825483">
    <property type="component" value="Unassembled WGS sequence"/>
</dbReference>
<dbReference type="Gene3D" id="3.90.550.10">
    <property type="entry name" value="Spore Coat Polysaccharide Biosynthesis Protein SpsA, Chain A"/>
    <property type="match status" value="1"/>
</dbReference>
<dbReference type="InterPro" id="IPR029044">
    <property type="entry name" value="Nucleotide-diphossugar_trans"/>
</dbReference>
<keyword evidence="1" id="KW-0328">Glycosyltransferase</keyword>
<dbReference type="PANTHER" id="PTHR22916:SF51">
    <property type="entry name" value="GLYCOSYLTRANSFERASE EPSH-RELATED"/>
    <property type="match status" value="1"/>
</dbReference>
<evidence type="ECO:0000256" key="1">
    <source>
        <dbReference type="ARBA" id="ARBA00022676"/>
    </source>
</evidence>
<accession>A0A9R1C8A6</accession>
<keyword evidence="5" id="KW-1185">Reference proteome</keyword>
<dbReference type="EMBL" id="BPUB01000001">
    <property type="protein sequence ID" value="GJG57882.1"/>
    <property type="molecule type" value="Genomic_DNA"/>
</dbReference>
<dbReference type="AlphaFoldDB" id="A0A9R1C8A6"/>
<dbReference type="PANTHER" id="PTHR22916">
    <property type="entry name" value="GLYCOSYLTRANSFERASE"/>
    <property type="match status" value="1"/>
</dbReference>
<evidence type="ECO:0000259" key="3">
    <source>
        <dbReference type="Pfam" id="PF00535"/>
    </source>
</evidence>
<evidence type="ECO:0000313" key="5">
    <source>
        <dbReference type="Proteomes" id="UP000825483"/>
    </source>
</evidence>
<protein>
    <recommendedName>
        <fullName evidence="3">Glycosyltransferase 2-like domain-containing protein</fullName>
    </recommendedName>
</protein>
<dbReference type="SUPFAM" id="SSF53448">
    <property type="entry name" value="Nucleotide-diphospho-sugar transferases"/>
    <property type="match status" value="1"/>
</dbReference>
<evidence type="ECO:0000313" key="4">
    <source>
        <dbReference type="EMBL" id="GJG57882.1"/>
    </source>
</evidence>
<proteinExistence type="predicted"/>
<organism evidence="4 5">
    <name type="scientific">Prevotella lacticifex</name>
    <dbReference type="NCBI Taxonomy" id="2854755"/>
    <lineage>
        <taxon>Bacteria</taxon>
        <taxon>Pseudomonadati</taxon>
        <taxon>Bacteroidota</taxon>
        <taxon>Bacteroidia</taxon>
        <taxon>Bacteroidales</taxon>
        <taxon>Prevotellaceae</taxon>
        <taxon>Prevotella</taxon>
    </lineage>
</organism>
<dbReference type="GeneID" id="72468785"/>
<dbReference type="GO" id="GO:0016758">
    <property type="term" value="F:hexosyltransferase activity"/>
    <property type="evidence" value="ECO:0007669"/>
    <property type="project" value="UniProtKB-ARBA"/>
</dbReference>
<feature type="domain" description="Glycosyltransferase 2-like" evidence="3">
    <location>
        <begin position="18"/>
        <end position="138"/>
    </location>
</feature>
<dbReference type="InterPro" id="IPR001173">
    <property type="entry name" value="Glyco_trans_2-like"/>
</dbReference>
<gene>
    <name evidence="4" type="ORF">PRLR5076_07330</name>
</gene>
<name>A0A9R1C8A6_9BACT</name>
<reference evidence="4" key="1">
    <citation type="journal article" date="2022" name="Int. J. Syst. Evol. Microbiol.">
        <title>Prevotella lacticifex sp. nov., isolated from the rumen of cows.</title>
        <authorList>
            <person name="Shinkai T."/>
            <person name="Ikeyama N."/>
            <person name="Kumagai M."/>
            <person name="Ohmori H."/>
            <person name="Sakamoto M."/>
            <person name="Ohkuma M."/>
            <person name="Mitsumori M."/>
        </authorList>
    </citation>
    <scope>NUCLEOTIDE SEQUENCE</scope>
    <source>
        <strain evidence="4">R5076</strain>
    </source>
</reference>
<evidence type="ECO:0000256" key="2">
    <source>
        <dbReference type="ARBA" id="ARBA00022679"/>
    </source>
</evidence>
<comment type="caution">
    <text evidence="4">The sequence shown here is derived from an EMBL/GenBank/DDBJ whole genome shotgun (WGS) entry which is preliminary data.</text>
</comment>
<sequence>MQTAPTYRQSGGDEPLISFIIADYNVPAELLRECLDSIFALSLSDGEREVIVVDDGSTESPLGDITNYLDKITYVRQRNQGLSAARNTGLRLAHGRFIQFVDGDDKLFRPAYEYCLDIIRFKDADIVLFDMTTKDNGGSLPDSADGSEGPMTGSHFMKHHNLRAAACGYIFRSSMRGNLSFHYGIMHEDEEFTPLLFLRAEKVYATKAIAYYYRQHHGSITHNNDKRSTVKRLNDTFGVLLTLQARIDTLPFNERSALQRRIDQLSADYIYNVITLTHDSRYLERCVARMQEHGLFPLPTTRYTRKYLYFSRMVNSKHGRKLLMAILFARRR</sequence>